<evidence type="ECO:0000313" key="1">
    <source>
        <dbReference type="EMBL" id="CDG19788.1"/>
    </source>
</evidence>
<dbReference type="EMBL" id="FO704551">
    <property type="protein sequence ID" value="CDG19788.1"/>
    <property type="molecule type" value="Genomic_DNA"/>
</dbReference>
<proteinExistence type="predicted"/>
<dbReference type="KEGG" id="xpo:XPG1_0133"/>
<protein>
    <submittedName>
        <fullName evidence="1">Uncharacterized protein</fullName>
    </submittedName>
</protein>
<evidence type="ECO:0000313" key="2">
    <source>
        <dbReference type="Proteomes" id="UP000032735"/>
    </source>
</evidence>
<dbReference type="STRING" id="1354304.XPG1_0133"/>
<name>A0A068QXZ3_9GAMM</name>
<dbReference type="HOGENOM" id="CLU_1214395_0_0_6"/>
<reference evidence="1 2" key="1">
    <citation type="submission" date="2013-07" db="EMBL/GenBank/DDBJ databases">
        <authorList>
            <person name="Genoscope - CEA"/>
        </authorList>
    </citation>
    <scope>NUCLEOTIDE SEQUENCE [LARGE SCALE GENOMIC DNA]</scope>
    <source>
        <strain evidence="1 2">G6</strain>
    </source>
</reference>
<gene>
    <name evidence="1" type="ORF">XPG1_0133</name>
</gene>
<dbReference type="RefSeq" id="WP_045957360.1">
    <property type="nucleotide sequence ID" value="NZ_FO704551.1"/>
</dbReference>
<organism evidence="1 2">
    <name type="scientific">Xenorhabdus poinarii G6</name>
    <dbReference type="NCBI Taxonomy" id="1354304"/>
    <lineage>
        <taxon>Bacteria</taxon>
        <taxon>Pseudomonadati</taxon>
        <taxon>Pseudomonadota</taxon>
        <taxon>Gammaproteobacteria</taxon>
        <taxon>Enterobacterales</taxon>
        <taxon>Morganellaceae</taxon>
        <taxon>Xenorhabdus</taxon>
    </lineage>
</organism>
<accession>A0A068QXZ3</accession>
<dbReference type="AlphaFoldDB" id="A0A068QXZ3"/>
<sequence length="228" mass="26273">MDTLKNNEESPSWYSVSTLEIRLADRSDRASIFSNGMHQVIIDVYIQPIDKNRNNISVPDKDIVVNLYLIDFNTGEEICYNCCLESGDYKWSYAYSSNGFTTSIPFSNSSFKQQSSQKEEKHKNRIRHYVYCLPSALGKDKPIAVLVKAPDGEHSTGLNGDQGEEFVLLRPIYARQYSLDDMDMQAVLQDLHKYNAKEFTVFAQNTYLSFSEKTTDQYGSRYVKFIHY</sequence>
<dbReference type="OrthoDB" id="4021146at2"/>
<keyword evidence="2" id="KW-1185">Reference proteome</keyword>
<dbReference type="Proteomes" id="UP000032735">
    <property type="component" value="Chromosome"/>
</dbReference>